<dbReference type="AlphaFoldDB" id="A0AA37MHY8"/>
<reference evidence="2" key="2">
    <citation type="submission" date="2021-08" db="EMBL/GenBank/DDBJ databases">
        <authorList>
            <person name="Tani A."/>
            <person name="Ola A."/>
            <person name="Ogura Y."/>
            <person name="Katsura K."/>
            <person name="Hayashi T."/>
        </authorList>
    </citation>
    <scope>NUCLEOTIDE SEQUENCE</scope>
    <source>
        <strain evidence="2">NBRC 103626</strain>
    </source>
</reference>
<protein>
    <submittedName>
        <fullName evidence="2">Uncharacterized protein</fullName>
    </submittedName>
</protein>
<evidence type="ECO:0000256" key="1">
    <source>
        <dbReference type="SAM" id="Phobius"/>
    </source>
</evidence>
<keyword evidence="1" id="KW-0472">Membrane</keyword>
<gene>
    <name evidence="2" type="ORF">NBEOAGPD_4870</name>
</gene>
<proteinExistence type="predicted"/>
<keyword evidence="3" id="KW-1185">Reference proteome</keyword>
<sequence>MLADRLPDPYPAGMDLSALILMASALTFSGFVVLLGWR</sequence>
<feature type="transmembrane region" description="Helical" evidence="1">
    <location>
        <begin position="16"/>
        <end position="37"/>
    </location>
</feature>
<keyword evidence="1" id="KW-1133">Transmembrane helix</keyword>
<accession>A0AA37MHY8</accession>
<organism evidence="2 3">
    <name type="scientific">Methylobacterium gregans</name>
    <dbReference type="NCBI Taxonomy" id="374424"/>
    <lineage>
        <taxon>Bacteria</taxon>
        <taxon>Pseudomonadati</taxon>
        <taxon>Pseudomonadota</taxon>
        <taxon>Alphaproteobacteria</taxon>
        <taxon>Hyphomicrobiales</taxon>
        <taxon>Methylobacteriaceae</taxon>
        <taxon>Methylobacterium</taxon>
    </lineage>
</organism>
<evidence type="ECO:0000313" key="2">
    <source>
        <dbReference type="EMBL" id="GJD81616.1"/>
    </source>
</evidence>
<dbReference type="Proteomes" id="UP001055108">
    <property type="component" value="Unassembled WGS sequence"/>
</dbReference>
<name>A0AA37MHY8_9HYPH</name>
<evidence type="ECO:0000313" key="3">
    <source>
        <dbReference type="Proteomes" id="UP001055108"/>
    </source>
</evidence>
<comment type="caution">
    <text evidence="2">The sequence shown here is derived from an EMBL/GenBank/DDBJ whole genome shotgun (WGS) entry which is preliminary data.</text>
</comment>
<keyword evidence="1" id="KW-0812">Transmembrane</keyword>
<reference evidence="2" key="1">
    <citation type="journal article" date="2016" name="Front. Microbiol.">
        <title>Genome Sequence of the Piezophilic, Mesophilic Sulfate-Reducing Bacterium Desulfovibrio indicus J2T.</title>
        <authorList>
            <person name="Cao J."/>
            <person name="Maignien L."/>
            <person name="Shao Z."/>
            <person name="Alain K."/>
            <person name="Jebbar M."/>
        </authorList>
    </citation>
    <scope>NUCLEOTIDE SEQUENCE</scope>
    <source>
        <strain evidence="2">NBRC 103626</strain>
    </source>
</reference>
<dbReference type="EMBL" id="BPQM01000149">
    <property type="protein sequence ID" value="GJD81616.1"/>
    <property type="molecule type" value="Genomic_DNA"/>
</dbReference>